<dbReference type="GO" id="GO:0046872">
    <property type="term" value="F:metal ion binding"/>
    <property type="evidence" value="ECO:0007669"/>
    <property type="project" value="UniProtKB-UniRule"/>
</dbReference>
<feature type="active site" description="Proton acceptor" evidence="11">
    <location>
        <position position="68"/>
    </location>
</feature>
<evidence type="ECO:0000256" key="16">
    <source>
        <dbReference type="RuleBase" id="RU362060"/>
    </source>
</evidence>
<dbReference type="PROSITE" id="PS00435">
    <property type="entry name" value="PEROXIDASE_1"/>
    <property type="match status" value="1"/>
</dbReference>
<evidence type="ECO:0000256" key="2">
    <source>
        <dbReference type="ARBA" id="ARBA00006873"/>
    </source>
</evidence>
<evidence type="ECO:0000256" key="12">
    <source>
        <dbReference type="PIRSR" id="PIRSR600823-2"/>
    </source>
</evidence>
<evidence type="ECO:0000256" key="11">
    <source>
        <dbReference type="PIRSR" id="PIRSR600823-1"/>
    </source>
</evidence>
<gene>
    <name evidence="18" type="ORF">IFM89_010467</name>
</gene>
<evidence type="ECO:0000256" key="13">
    <source>
        <dbReference type="PIRSR" id="PIRSR600823-3"/>
    </source>
</evidence>
<evidence type="ECO:0000256" key="7">
    <source>
        <dbReference type="ARBA" id="ARBA00023002"/>
    </source>
</evidence>
<evidence type="ECO:0000256" key="9">
    <source>
        <dbReference type="ARBA" id="ARBA00023157"/>
    </source>
</evidence>
<proteinExistence type="inferred from homology"/>
<dbReference type="GO" id="GO:0042744">
    <property type="term" value="P:hydrogen peroxide catabolic process"/>
    <property type="evidence" value="ECO:0007669"/>
    <property type="project" value="UniProtKB-KW"/>
</dbReference>
<feature type="binding site" evidence="13">
    <location>
        <position position="76"/>
    </location>
    <ligand>
        <name>Ca(2+)</name>
        <dbReference type="ChEBI" id="CHEBI:29108"/>
        <label>1</label>
    </ligand>
</feature>
<dbReference type="OrthoDB" id="2113341at2759"/>
<keyword evidence="5 13" id="KW-0479">Metal-binding</keyword>
<evidence type="ECO:0000256" key="1">
    <source>
        <dbReference type="ARBA" id="ARBA00000189"/>
    </source>
</evidence>
<dbReference type="AlphaFoldDB" id="A0A835I3Y0"/>
<feature type="binding site" evidence="13">
    <location>
        <position position="72"/>
    </location>
    <ligand>
        <name>Ca(2+)</name>
        <dbReference type="ChEBI" id="CHEBI:29108"/>
        <label>1</label>
    </ligand>
</feature>
<dbReference type="GO" id="GO:0006979">
    <property type="term" value="P:response to oxidative stress"/>
    <property type="evidence" value="ECO:0007669"/>
    <property type="project" value="UniProtKB-UniRule"/>
</dbReference>
<dbReference type="CDD" id="cd00693">
    <property type="entry name" value="secretory_peroxidase"/>
    <property type="match status" value="1"/>
</dbReference>
<name>A0A835I3Y0_9MAGN</name>
<feature type="binding site" evidence="12">
    <location>
        <position position="165"/>
    </location>
    <ligand>
        <name>substrate</name>
    </ligand>
</feature>
<dbReference type="PRINTS" id="PR00461">
    <property type="entry name" value="PLPEROXIDASE"/>
</dbReference>
<keyword evidence="10" id="KW-0325">Glycoprotein</keyword>
<feature type="binding site" evidence="13">
    <location>
        <position position="74"/>
    </location>
    <ligand>
        <name>Ca(2+)</name>
        <dbReference type="ChEBI" id="CHEBI:29108"/>
        <label>1</label>
    </ligand>
</feature>
<evidence type="ECO:0000256" key="10">
    <source>
        <dbReference type="ARBA" id="ARBA00023180"/>
    </source>
</evidence>
<dbReference type="PROSITE" id="PS50873">
    <property type="entry name" value="PEROXIDASE_4"/>
    <property type="match status" value="1"/>
</dbReference>
<keyword evidence="16" id="KW-0732">Signal</keyword>
<evidence type="ECO:0000256" key="8">
    <source>
        <dbReference type="ARBA" id="ARBA00023004"/>
    </source>
</evidence>
<dbReference type="PANTHER" id="PTHR31388:SF180">
    <property type="entry name" value="PEROXIDASE"/>
    <property type="match status" value="1"/>
</dbReference>
<dbReference type="Gene3D" id="1.10.520.10">
    <property type="match status" value="1"/>
</dbReference>
<dbReference type="FunFam" id="1.10.420.10:FF:000001">
    <property type="entry name" value="Peroxidase"/>
    <property type="match status" value="1"/>
</dbReference>
<keyword evidence="6 13" id="KW-0106">Calcium</keyword>
<dbReference type="Proteomes" id="UP000631114">
    <property type="component" value="Unassembled WGS sequence"/>
</dbReference>
<feature type="binding site" evidence="13">
    <location>
        <position position="196"/>
    </location>
    <ligand>
        <name>Ca(2+)</name>
        <dbReference type="ChEBI" id="CHEBI:29108"/>
        <label>2</label>
    </ligand>
</feature>
<evidence type="ECO:0000256" key="15">
    <source>
        <dbReference type="PIRSR" id="PIRSR600823-5"/>
    </source>
</evidence>
<keyword evidence="16" id="KW-0964">Secreted</keyword>
<comment type="similarity">
    <text evidence="16">Belongs to the peroxidase family. Classical plant (class III) peroxidase subfamily.</text>
</comment>
<feature type="binding site" evidence="13">
    <location>
        <position position="248"/>
    </location>
    <ligand>
        <name>Ca(2+)</name>
        <dbReference type="ChEBI" id="CHEBI:29108"/>
        <label>2</label>
    </ligand>
</feature>
<dbReference type="InterPro" id="IPR019793">
    <property type="entry name" value="Peroxidases_heam-ligand_BS"/>
</dbReference>
<evidence type="ECO:0000313" key="19">
    <source>
        <dbReference type="Proteomes" id="UP000631114"/>
    </source>
</evidence>
<comment type="similarity">
    <text evidence="2">Belongs to the peroxidase family. Ascorbate peroxidase subfamily.</text>
</comment>
<sequence length="328" mass="35411">MNPSKNIQSIIPLLFLFLFLNPLVICQLDYSFYDNSCPNLSNIVKSSVTSAIAKETRMAASLLRLHFHDCIVNGCDGSVLLDDTSSVRGEKGAGANKNSARGFEIIDDIKANVEKTCPSTVSCTDILTLATRDAVFLSGGPYYYLPLGRRDGKTASLSAANEQIPSPVESLANITAKFTTKGLEGSDMVVLSGGHTIGFAQCFTFKNRLFNFEGSSKPDPSLDSSLLNNLQSQCPNQDSSDTNLAPLDPVTINKFDNVYYKNLITGSGLLQSDQALMKDSSTASLVNKYSKYPYLFSKDFGASMVKLASVGVLTGGEGEIRKNCRLVN</sequence>
<protein>
    <recommendedName>
        <fullName evidence="16">Peroxidase</fullName>
        <ecNumber evidence="16">1.11.1.7</ecNumber>
    </recommendedName>
</protein>
<feature type="disulfide bond" evidence="15">
    <location>
        <begin position="37"/>
        <end position="117"/>
    </location>
</feature>
<comment type="subcellular location">
    <subcellularLocation>
        <location evidence="16">Secreted</location>
    </subcellularLocation>
</comment>
<comment type="cofactor">
    <cofactor evidence="13 16">
        <name>Ca(2+)</name>
        <dbReference type="ChEBI" id="CHEBI:29108"/>
    </cofactor>
    <text evidence="13 16">Binds 2 calcium ions per subunit.</text>
</comment>
<keyword evidence="8 13" id="KW-0408">Iron</keyword>
<feature type="site" description="Transition state stabilizer" evidence="14">
    <location>
        <position position="64"/>
    </location>
</feature>
<feature type="binding site" evidence="13">
    <location>
        <position position="69"/>
    </location>
    <ligand>
        <name>Ca(2+)</name>
        <dbReference type="ChEBI" id="CHEBI:29108"/>
        <label>1</label>
    </ligand>
</feature>
<dbReference type="SUPFAM" id="SSF48113">
    <property type="entry name" value="Heme-dependent peroxidases"/>
    <property type="match status" value="1"/>
</dbReference>
<dbReference type="InterPro" id="IPR010255">
    <property type="entry name" value="Haem_peroxidase_sf"/>
</dbReference>
<feature type="disulfide bond" evidence="15">
    <location>
        <begin position="70"/>
        <end position="75"/>
    </location>
</feature>
<dbReference type="GO" id="GO:0020037">
    <property type="term" value="F:heme binding"/>
    <property type="evidence" value="ECO:0007669"/>
    <property type="project" value="UniProtKB-UniRule"/>
</dbReference>
<dbReference type="FunFam" id="1.10.520.10:FF:000009">
    <property type="entry name" value="Peroxidase"/>
    <property type="match status" value="1"/>
</dbReference>
<keyword evidence="4 16" id="KW-0349">Heme</keyword>
<keyword evidence="19" id="KW-1185">Reference proteome</keyword>
<organism evidence="18 19">
    <name type="scientific">Coptis chinensis</name>
    <dbReference type="NCBI Taxonomy" id="261450"/>
    <lineage>
        <taxon>Eukaryota</taxon>
        <taxon>Viridiplantae</taxon>
        <taxon>Streptophyta</taxon>
        <taxon>Embryophyta</taxon>
        <taxon>Tracheophyta</taxon>
        <taxon>Spermatophyta</taxon>
        <taxon>Magnoliopsida</taxon>
        <taxon>Ranunculales</taxon>
        <taxon>Ranunculaceae</taxon>
        <taxon>Coptidoideae</taxon>
        <taxon>Coptis</taxon>
    </lineage>
</organism>
<dbReference type="EC" id="1.11.1.7" evidence="16"/>
<dbReference type="GO" id="GO:0140825">
    <property type="term" value="F:lactoperoxidase activity"/>
    <property type="evidence" value="ECO:0007669"/>
    <property type="project" value="UniProtKB-EC"/>
</dbReference>
<feature type="disulfide bond" evidence="15">
    <location>
        <begin position="202"/>
        <end position="234"/>
    </location>
</feature>
<feature type="chain" id="PRO_5033111206" description="Peroxidase" evidence="16">
    <location>
        <begin position="27"/>
        <end position="328"/>
    </location>
</feature>
<evidence type="ECO:0000256" key="4">
    <source>
        <dbReference type="ARBA" id="ARBA00022617"/>
    </source>
</evidence>
<evidence type="ECO:0000256" key="6">
    <source>
        <dbReference type="ARBA" id="ARBA00022837"/>
    </source>
</evidence>
<keyword evidence="3 16" id="KW-0575">Peroxidase</keyword>
<dbReference type="EMBL" id="JADFTS010000004">
    <property type="protein sequence ID" value="KAF9608683.1"/>
    <property type="molecule type" value="Genomic_DNA"/>
</dbReference>
<feature type="binding site" description="axial binding residue" evidence="13">
    <location>
        <position position="195"/>
    </location>
    <ligand>
        <name>heme b</name>
        <dbReference type="ChEBI" id="CHEBI:60344"/>
    </ligand>
    <ligandPart>
        <name>Fe</name>
        <dbReference type="ChEBI" id="CHEBI:18248"/>
    </ligandPart>
</feature>
<evidence type="ECO:0000256" key="5">
    <source>
        <dbReference type="ARBA" id="ARBA00022723"/>
    </source>
</evidence>
<keyword evidence="9 15" id="KW-1015">Disulfide bond</keyword>
<evidence type="ECO:0000256" key="3">
    <source>
        <dbReference type="ARBA" id="ARBA00022559"/>
    </source>
</evidence>
<comment type="cofactor">
    <cofactor evidence="13 16">
        <name>heme b</name>
        <dbReference type="ChEBI" id="CHEBI:60344"/>
    </cofactor>
    <text evidence="13 16">Binds 1 heme b (iron(II)-protoporphyrin IX) group per subunit.</text>
</comment>
<keyword evidence="16" id="KW-0376">Hydrogen peroxide</keyword>
<evidence type="ECO:0000313" key="18">
    <source>
        <dbReference type="EMBL" id="KAF9608683.1"/>
    </source>
</evidence>
<feature type="binding site" evidence="13">
    <location>
        <position position="90"/>
    </location>
    <ligand>
        <name>Ca(2+)</name>
        <dbReference type="ChEBI" id="CHEBI:29108"/>
        <label>1</label>
    </ligand>
</feature>
<dbReference type="Pfam" id="PF00141">
    <property type="entry name" value="peroxidase"/>
    <property type="match status" value="1"/>
</dbReference>
<dbReference type="InterPro" id="IPR000823">
    <property type="entry name" value="Peroxidase_pln"/>
</dbReference>
<dbReference type="Gene3D" id="1.10.420.10">
    <property type="entry name" value="Peroxidase, domain 2"/>
    <property type="match status" value="1"/>
</dbReference>
<feature type="signal peptide" evidence="16">
    <location>
        <begin position="1"/>
        <end position="26"/>
    </location>
</feature>
<feature type="binding site" evidence="13">
    <location>
        <position position="256"/>
    </location>
    <ligand>
        <name>Ca(2+)</name>
        <dbReference type="ChEBI" id="CHEBI:29108"/>
        <label>2</label>
    </ligand>
</feature>
<comment type="function">
    <text evidence="16">Removal of H(2)O(2), oxidation of toxic reductants, biosynthesis and degradation of lignin, suberization, auxin catabolism, response to environmental stresses such as wounding, pathogen attack and oxidative stress.</text>
</comment>
<dbReference type="GO" id="GO:0005576">
    <property type="term" value="C:extracellular region"/>
    <property type="evidence" value="ECO:0007669"/>
    <property type="project" value="UniProtKB-SubCell"/>
</dbReference>
<keyword evidence="7 16" id="KW-0560">Oxidoreductase</keyword>
<comment type="caution">
    <text evidence="18">The sequence shown here is derived from an EMBL/GenBank/DDBJ whole genome shotgun (WGS) entry which is preliminary data.</text>
</comment>
<evidence type="ECO:0000256" key="14">
    <source>
        <dbReference type="PIRSR" id="PIRSR600823-4"/>
    </source>
</evidence>
<dbReference type="InterPro" id="IPR002016">
    <property type="entry name" value="Haem_peroxidase"/>
</dbReference>
<comment type="catalytic activity">
    <reaction evidence="1 16">
        <text>2 a phenolic donor + H2O2 = 2 a phenolic radical donor + 2 H2O</text>
        <dbReference type="Rhea" id="RHEA:56136"/>
        <dbReference type="ChEBI" id="CHEBI:15377"/>
        <dbReference type="ChEBI" id="CHEBI:16240"/>
        <dbReference type="ChEBI" id="CHEBI:139520"/>
        <dbReference type="ChEBI" id="CHEBI:139521"/>
        <dbReference type="EC" id="1.11.1.7"/>
    </reaction>
</comment>
<dbReference type="PROSITE" id="PS00436">
    <property type="entry name" value="PEROXIDASE_2"/>
    <property type="match status" value="1"/>
</dbReference>
<reference evidence="18 19" key="1">
    <citation type="submission" date="2020-10" db="EMBL/GenBank/DDBJ databases">
        <title>The Coptis chinensis genome and diversification of protoberbering-type alkaloids.</title>
        <authorList>
            <person name="Wang B."/>
            <person name="Shu S."/>
            <person name="Song C."/>
            <person name="Liu Y."/>
        </authorList>
    </citation>
    <scope>NUCLEOTIDE SEQUENCE [LARGE SCALE GENOMIC DNA]</scope>
    <source>
        <strain evidence="18">HL-2020</strain>
        <tissue evidence="18">Leaf</tissue>
    </source>
</reference>
<feature type="binding site" evidence="13">
    <location>
        <position position="78"/>
    </location>
    <ligand>
        <name>Ca(2+)</name>
        <dbReference type="ChEBI" id="CHEBI:29108"/>
        <label>1</label>
    </ligand>
</feature>
<dbReference type="PANTHER" id="PTHR31388">
    <property type="entry name" value="PEROXIDASE 72-RELATED"/>
    <property type="match status" value="1"/>
</dbReference>
<feature type="binding site" evidence="13">
    <location>
        <position position="251"/>
    </location>
    <ligand>
        <name>Ca(2+)</name>
        <dbReference type="ChEBI" id="CHEBI:29108"/>
        <label>2</label>
    </ligand>
</feature>
<feature type="domain" description="Plant heme peroxidase family profile" evidence="17">
    <location>
        <begin position="27"/>
        <end position="328"/>
    </location>
</feature>
<feature type="disulfide bond" evidence="15">
    <location>
        <begin position="123"/>
        <end position="324"/>
    </location>
</feature>
<dbReference type="InterPro" id="IPR033905">
    <property type="entry name" value="Secretory_peroxidase"/>
</dbReference>
<dbReference type="PRINTS" id="PR00458">
    <property type="entry name" value="PEROXIDASE"/>
</dbReference>
<evidence type="ECO:0000259" key="17">
    <source>
        <dbReference type="PROSITE" id="PS50873"/>
    </source>
</evidence>
<dbReference type="InterPro" id="IPR019794">
    <property type="entry name" value="Peroxidases_AS"/>
</dbReference>
<accession>A0A835I3Y0</accession>